<evidence type="ECO:0000256" key="2">
    <source>
        <dbReference type="ARBA" id="ARBA00035294"/>
    </source>
</evidence>
<dbReference type="GO" id="GO:0003735">
    <property type="term" value="F:structural constituent of ribosome"/>
    <property type="evidence" value="ECO:0007669"/>
    <property type="project" value="InterPro"/>
</dbReference>
<keyword evidence="3 4" id="KW-0689">Ribosomal protein</keyword>
<accession>A0A0G0M5M2</accession>
<dbReference type="GO" id="GO:0005840">
    <property type="term" value="C:ribosome"/>
    <property type="evidence" value="ECO:0007669"/>
    <property type="project" value="UniProtKB-KW"/>
</dbReference>
<dbReference type="GO" id="GO:1990904">
    <property type="term" value="C:ribonucleoprotein complex"/>
    <property type="evidence" value="ECO:0007669"/>
    <property type="project" value="UniProtKB-KW"/>
</dbReference>
<dbReference type="GO" id="GO:0006412">
    <property type="term" value="P:translation"/>
    <property type="evidence" value="ECO:0007669"/>
    <property type="project" value="UniProtKB-UniRule"/>
</dbReference>
<dbReference type="Proteomes" id="UP000034325">
    <property type="component" value="Unassembled WGS sequence"/>
</dbReference>
<comment type="similarity">
    <text evidence="1 3">Belongs to the bacterial ribosomal protein bS6 family.</text>
</comment>
<dbReference type="GO" id="GO:0070181">
    <property type="term" value="F:small ribosomal subunit rRNA binding"/>
    <property type="evidence" value="ECO:0007669"/>
    <property type="project" value="TreeGrafter"/>
</dbReference>
<evidence type="ECO:0000313" key="5">
    <source>
        <dbReference type="Proteomes" id="UP000034325"/>
    </source>
</evidence>
<dbReference type="InterPro" id="IPR000529">
    <property type="entry name" value="Ribosomal_bS6"/>
</dbReference>
<dbReference type="NCBIfam" id="TIGR00166">
    <property type="entry name" value="S6"/>
    <property type="match status" value="1"/>
</dbReference>
<evidence type="ECO:0000313" key="4">
    <source>
        <dbReference type="EMBL" id="KKQ98532.1"/>
    </source>
</evidence>
<dbReference type="InterPro" id="IPR014717">
    <property type="entry name" value="Transl_elong_EF1B/ribsomal_bS6"/>
</dbReference>
<dbReference type="PATRIC" id="fig|1618549.4.peg.118"/>
<dbReference type="PANTHER" id="PTHR21011">
    <property type="entry name" value="MITOCHONDRIAL 28S RIBOSOMAL PROTEIN S6"/>
    <property type="match status" value="1"/>
</dbReference>
<organism evidence="4 5">
    <name type="scientific">Candidatus Woesebacteria bacterium GW2011_GWA1_39_12</name>
    <dbReference type="NCBI Taxonomy" id="1618549"/>
    <lineage>
        <taxon>Bacteria</taxon>
        <taxon>Candidatus Woeseibacteriota</taxon>
    </lineage>
</organism>
<dbReference type="Pfam" id="PF01250">
    <property type="entry name" value="Ribosomal_S6"/>
    <property type="match status" value="1"/>
</dbReference>
<dbReference type="InterPro" id="IPR020814">
    <property type="entry name" value="Ribosomal_S6_plastid/chlpt"/>
</dbReference>
<sequence length="99" mass="11118">MNKYELTVILPGKATAAKKKTSQEKLGKIIETLKGKVVKVDDWGEVELSHKIAKNSSGMFLHFNLELESQSTQTLNQKLKMEGDIIRYLIVRKELSASA</sequence>
<dbReference type="HAMAP" id="MF_00360">
    <property type="entry name" value="Ribosomal_bS6"/>
    <property type="match status" value="1"/>
</dbReference>
<dbReference type="AlphaFoldDB" id="A0A0G0M5M2"/>
<evidence type="ECO:0000256" key="3">
    <source>
        <dbReference type="HAMAP-Rule" id="MF_00360"/>
    </source>
</evidence>
<proteinExistence type="inferred from homology"/>
<gene>
    <name evidence="3" type="primary">rpsF</name>
    <name evidence="4" type="ORF">UT23_C0002G0032</name>
</gene>
<dbReference type="InterPro" id="IPR035980">
    <property type="entry name" value="Ribosomal_bS6_sf"/>
</dbReference>
<comment type="caution">
    <text evidence="4">The sequence shown here is derived from an EMBL/GenBank/DDBJ whole genome shotgun (WGS) entry which is preliminary data.</text>
</comment>
<keyword evidence="3" id="KW-0687">Ribonucleoprotein</keyword>
<dbReference type="CDD" id="cd00473">
    <property type="entry name" value="bS6"/>
    <property type="match status" value="1"/>
</dbReference>
<reference evidence="4 5" key="1">
    <citation type="journal article" date="2015" name="Nature">
        <title>rRNA introns, odd ribosomes, and small enigmatic genomes across a large radiation of phyla.</title>
        <authorList>
            <person name="Brown C.T."/>
            <person name="Hug L.A."/>
            <person name="Thomas B.C."/>
            <person name="Sharon I."/>
            <person name="Castelle C.J."/>
            <person name="Singh A."/>
            <person name="Wilkins M.J."/>
            <person name="Williams K.H."/>
            <person name="Banfield J.F."/>
        </authorList>
    </citation>
    <scope>NUCLEOTIDE SEQUENCE [LARGE SCALE GENOMIC DNA]</scope>
</reference>
<comment type="function">
    <text evidence="3">Binds together with bS18 to 16S ribosomal RNA.</text>
</comment>
<dbReference type="Gene3D" id="3.30.70.60">
    <property type="match status" value="1"/>
</dbReference>
<evidence type="ECO:0000256" key="1">
    <source>
        <dbReference type="ARBA" id="ARBA00009512"/>
    </source>
</evidence>
<dbReference type="EMBL" id="LBWA01000002">
    <property type="protein sequence ID" value="KKQ98532.1"/>
    <property type="molecule type" value="Genomic_DNA"/>
</dbReference>
<dbReference type="PANTHER" id="PTHR21011:SF1">
    <property type="entry name" value="SMALL RIBOSOMAL SUBUNIT PROTEIN BS6M"/>
    <property type="match status" value="1"/>
</dbReference>
<keyword evidence="3" id="KW-0699">rRNA-binding</keyword>
<dbReference type="GO" id="GO:0005737">
    <property type="term" value="C:cytoplasm"/>
    <property type="evidence" value="ECO:0007669"/>
    <property type="project" value="UniProtKB-ARBA"/>
</dbReference>
<name>A0A0G0M5M2_9BACT</name>
<protein>
    <recommendedName>
        <fullName evidence="2 3">Small ribosomal subunit protein bS6</fullName>
    </recommendedName>
</protein>
<keyword evidence="3" id="KW-0694">RNA-binding</keyword>
<dbReference type="SUPFAM" id="SSF54995">
    <property type="entry name" value="Ribosomal protein S6"/>
    <property type="match status" value="1"/>
</dbReference>